<organism evidence="4 5">
    <name type="scientific">Trypanosoma rangeli SC58</name>
    <dbReference type="NCBI Taxonomy" id="429131"/>
    <lineage>
        <taxon>Eukaryota</taxon>
        <taxon>Discoba</taxon>
        <taxon>Euglenozoa</taxon>
        <taxon>Kinetoplastea</taxon>
        <taxon>Metakinetoplastina</taxon>
        <taxon>Trypanosomatida</taxon>
        <taxon>Trypanosomatidae</taxon>
        <taxon>Trypanosoma</taxon>
        <taxon>Herpetosoma</taxon>
    </lineage>
</organism>
<dbReference type="EMBL" id="AUPL01004409">
    <property type="protein sequence ID" value="ESL07897.1"/>
    <property type="molecule type" value="Genomic_DNA"/>
</dbReference>
<keyword evidence="5" id="KW-1185">Reference proteome</keyword>
<evidence type="ECO:0000313" key="4">
    <source>
        <dbReference type="EMBL" id="ESL07897.1"/>
    </source>
</evidence>
<dbReference type="Proteomes" id="UP000031737">
    <property type="component" value="Unassembled WGS sequence"/>
</dbReference>
<accession>A0A061J3L1</accession>
<evidence type="ECO:0000259" key="3">
    <source>
        <dbReference type="PROSITE" id="PS51733"/>
    </source>
</evidence>
<dbReference type="OrthoDB" id="10250105at2759"/>
<dbReference type="GO" id="GO:0005737">
    <property type="term" value="C:cytoplasm"/>
    <property type="evidence" value="ECO:0007669"/>
    <property type="project" value="TreeGrafter"/>
</dbReference>
<evidence type="ECO:0000313" key="5">
    <source>
        <dbReference type="Proteomes" id="UP000031737"/>
    </source>
</evidence>
<evidence type="ECO:0000256" key="1">
    <source>
        <dbReference type="ARBA" id="ARBA00009934"/>
    </source>
</evidence>
<sequence>MPVGVAPNIHHVGDVDSTMEVARAMLVDAKGAPFAVLAESQSKGRGTGGRVWTSPKGNLYFTLCIPETSIRAEIVPVLPLITGLACREAIMSIVSGTNFYVKWPNDIVHSGKKLGGSIVESEGGYLLVGIGINVEVAPPVTDNGRDPTTVNYAAETLGQPKITTLQLAEAVWKQYFKIILDTTASRKAVVENFEAAMDKSLILHRRTPTGRDPEPLRAVRLNEWGHLTVLKSDGTEETLVAEYLF</sequence>
<keyword evidence="2 4" id="KW-0436">Ligase</keyword>
<dbReference type="PROSITE" id="PS51733">
    <property type="entry name" value="BPL_LPL_CATALYTIC"/>
    <property type="match status" value="1"/>
</dbReference>
<gene>
    <name evidence="4" type="ORF">TRSC58_04409</name>
</gene>
<dbReference type="InterPro" id="IPR045864">
    <property type="entry name" value="aa-tRNA-synth_II/BPL/LPL"/>
</dbReference>
<protein>
    <submittedName>
        <fullName evidence="4">Biotin/lipoate protein ligase</fullName>
    </submittedName>
</protein>
<feature type="domain" description="BPL/LPL catalytic" evidence="3">
    <location>
        <begin position="10"/>
        <end position="183"/>
    </location>
</feature>
<dbReference type="VEuPathDB" id="TriTrypDB:TRSC58_04409"/>
<dbReference type="SUPFAM" id="SSF55681">
    <property type="entry name" value="Class II aaRS and biotin synthetases"/>
    <property type="match status" value="1"/>
</dbReference>
<dbReference type="NCBIfam" id="TIGR00121">
    <property type="entry name" value="birA_ligase"/>
    <property type="match status" value="1"/>
</dbReference>
<dbReference type="CDD" id="cd16442">
    <property type="entry name" value="BPL"/>
    <property type="match status" value="1"/>
</dbReference>
<evidence type="ECO:0000256" key="2">
    <source>
        <dbReference type="ARBA" id="ARBA00022598"/>
    </source>
</evidence>
<comment type="similarity">
    <text evidence="1">Belongs to the biotin--protein ligase family.</text>
</comment>
<dbReference type="PANTHER" id="PTHR12835:SF5">
    <property type="entry name" value="BIOTIN--PROTEIN LIGASE"/>
    <property type="match status" value="1"/>
</dbReference>
<comment type="caution">
    <text evidence="4">The sequence shown here is derived from an EMBL/GenBank/DDBJ whole genome shotgun (WGS) entry which is preliminary data.</text>
</comment>
<reference evidence="4 5" key="1">
    <citation type="submission" date="2013-07" db="EMBL/GenBank/DDBJ databases">
        <authorList>
            <person name="Stoco P.H."/>
            <person name="Wagner G."/>
            <person name="Gerber A."/>
            <person name="Zaha A."/>
            <person name="Thompson C."/>
            <person name="Bartholomeu D.C."/>
            <person name="Luckemeyer D.D."/>
            <person name="Bahia D."/>
            <person name="Loreto E."/>
            <person name="Prestes E.B."/>
            <person name="Lima F.M."/>
            <person name="Rodrigues-Luiz G."/>
            <person name="Vallejo G.A."/>
            <person name="Filho J.F."/>
            <person name="Monteiro K.M."/>
            <person name="Tyler K.M."/>
            <person name="de Almeida L.G."/>
            <person name="Ortiz M.F."/>
            <person name="Siervo M.A."/>
            <person name="de Moraes M.H."/>
            <person name="Cunha O.L."/>
            <person name="Mendonca-Neto R."/>
            <person name="Silva R."/>
            <person name="Teixeira S.M."/>
            <person name="Murta S.M."/>
            <person name="Sincero T.C."/>
            <person name="Mendes T.A."/>
            <person name="Urmenyi T.P."/>
            <person name="Silva V.G."/>
            <person name="da Rocha W.D."/>
            <person name="Andersson B."/>
            <person name="Romanha A.J."/>
            <person name="Steindel M."/>
            <person name="de Vasconcelos A.T."/>
            <person name="Grisard E.C."/>
        </authorList>
    </citation>
    <scope>NUCLEOTIDE SEQUENCE [LARGE SCALE GENOMIC DNA]</scope>
    <source>
        <strain evidence="4 5">SC58</strain>
    </source>
</reference>
<proteinExistence type="inferred from homology"/>
<dbReference type="Pfam" id="PF03099">
    <property type="entry name" value="BPL_LplA_LipB"/>
    <property type="match status" value="1"/>
</dbReference>
<dbReference type="GO" id="GO:0004077">
    <property type="term" value="F:biotin--[biotin carboxyl-carrier protein] ligase activity"/>
    <property type="evidence" value="ECO:0007669"/>
    <property type="project" value="InterPro"/>
</dbReference>
<dbReference type="Gene3D" id="3.30.930.10">
    <property type="entry name" value="Bira Bifunctional Protein, Domain 2"/>
    <property type="match status" value="1"/>
</dbReference>
<dbReference type="PANTHER" id="PTHR12835">
    <property type="entry name" value="BIOTIN PROTEIN LIGASE"/>
    <property type="match status" value="1"/>
</dbReference>
<dbReference type="InterPro" id="IPR004143">
    <property type="entry name" value="BPL_LPL_catalytic"/>
</dbReference>
<dbReference type="InterPro" id="IPR004408">
    <property type="entry name" value="Biotin_CoA_COase_ligase"/>
</dbReference>
<dbReference type="AlphaFoldDB" id="A0A061J3L1"/>
<name>A0A061J3L1_TRYRA</name>